<protein>
    <submittedName>
        <fullName evidence="1">Uncharacterized protein</fullName>
    </submittedName>
</protein>
<evidence type="ECO:0000313" key="1">
    <source>
        <dbReference type="EMBL" id="OWM91401.1"/>
    </source>
</evidence>
<organism evidence="1 2">
    <name type="scientific">Punica granatum</name>
    <name type="common">Pomegranate</name>
    <dbReference type="NCBI Taxonomy" id="22663"/>
    <lineage>
        <taxon>Eukaryota</taxon>
        <taxon>Viridiplantae</taxon>
        <taxon>Streptophyta</taxon>
        <taxon>Embryophyta</taxon>
        <taxon>Tracheophyta</taxon>
        <taxon>Spermatophyta</taxon>
        <taxon>Magnoliopsida</taxon>
        <taxon>eudicotyledons</taxon>
        <taxon>Gunneridae</taxon>
        <taxon>Pentapetalae</taxon>
        <taxon>rosids</taxon>
        <taxon>malvids</taxon>
        <taxon>Myrtales</taxon>
        <taxon>Lythraceae</taxon>
        <taxon>Punica</taxon>
    </lineage>
</organism>
<sequence>MKPSTFNLFFPSPDLRYRHRRRQRSPPAVAHHASLPRSSNLFVFSLRCPHDTNTFSSEAFLYRCNSSTVLLVPSPSVPSQTTAFAHPLPKPPERAQINHGSSHVLLICCWVLS</sequence>
<reference evidence="2" key="1">
    <citation type="journal article" date="2017" name="Plant J.">
        <title>The pomegranate (Punica granatum L.) genome and the genomics of punicalagin biosynthesis.</title>
        <authorList>
            <person name="Qin G."/>
            <person name="Xu C."/>
            <person name="Ming R."/>
            <person name="Tang H."/>
            <person name="Guyot R."/>
            <person name="Kramer E.M."/>
            <person name="Hu Y."/>
            <person name="Yi X."/>
            <person name="Qi Y."/>
            <person name="Xu X."/>
            <person name="Gao Z."/>
            <person name="Pan H."/>
            <person name="Jian J."/>
            <person name="Tian Y."/>
            <person name="Yue Z."/>
            <person name="Xu Y."/>
        </authorList>
    </citation>
    <scope>NUCLEOTIDE SEQUENCE [LARGE SCALE GENOMIC DNA]</scope>
    <source>
        <strain evidence="2">cv. Dabenzi</strain>
    </source>
</reference>
<gene>
    <name evidence="1" type="ORF">CDL15_Pgr017319</name>
</gene>
<dbReference type="EMBL" id="MTKT01000281">
    <property type="protein sequence ID" value="OWM91401.1"/>
    <property type="molecule type" value="Genomic_DNA"/>
</dbReference>
<dbReference type="Proteomes" id="UP000197138">
    <property type="component" value="Unassembled WGS sequence"/>
</dbReference>
<evidence type="ECO:0000313" key="2">
    <source>
        <dbReference type="Proteomes" id="UP000197138"/>
    </source>
</evidence>
<accession>A0A218Y3K6</accession>
<proteinExistence type="predicted"/>
<dbReference type="AlphaFoldDB" id="A0A218Y3K6"/>
<name>A0A218Y3K6_PUNGR</name>
<comment type="caution">
    <text evidence="1">The sequence shown here is derived from an EMBL/GenBank/DDBJ whole genome shotgun (WGS) entry which is preliminary data.</text>
</comment>